<sequence length="69" mass="7899">MIHCTVYIERLYSLLVKRKPWYPWSILSEIQAAFVPVSESPSEVPLHGILQMSKFMQAASLRILLIVVA</sequence>
<evidence type="ECO:0000313" key="2">
    <source>
        <dbReference type="Proteomes" id="UP000077755"/>
    </source>
</evidence>
<proteinExistence type="predicted"/>
<reference evidence="1" key="1">
    <citation type="journal article" date="2016" name="Nat. Genet.">
        <title>A high-quality carrot genome assembly provides new insights into carotenoid accumulation and asterid genome evolution.</title>
        <authorList>
            <person name="Iorizzo M."/>
            <person name="Ellison S."/>
            <person name="Senalik D."/>
            <person name="Zeng P."/>
            <person name="Satapoomin P."/>
            <person name="Huang J."/>
            <person name="Bowman M."/>
            <person name="Iovene M."/>
            <person name="Sanseverino W."/>
            <person name="Cavagnaro P."/>
            <person name="Yildiz M."/>
            <person name="Macko-Podgorni A."/>
            <person name="Moranska E."/>
            <person name="Grzebelus E."/>
            <person name="Grzebelus D."/>
            <person name="Ashrafi H."/>
            <person name="Zheng Z."/>
            <person name="Cheng S."/>
            <person name="Spooner D."/>
            <person name="Van Deynze A."/>
            <person name="Simon P."/>
        </authorList>
    </citation>
    <scope>NUCLEOTIDE SEQUENCE</scope>
    <source>
        <tissue evidence="1">Leaf</tissue>
    </source>
</reference>
<gene>
    <name evidence="1" type="ORF">DCAR_0205264</name>
</gene>
<dbReference type="EMBL" id="CP093344">
    <property type="protein sequence ID" value="WOG86067.1"/>
    <property type="molecule type" value="Genomic_DNA"/>
</dbReference>
<evidence type="ECO:0000313" key="1">
    <source>
        <dbReference type="EMBL" id="WOG86067.1"/>
    </source>
</evidence>
<organism evidence="1 2">
    <name type="scientific">Daucus carota subsp. sativus</name>
    <name type="common">Carrot</name>
    <dbReference type="NCBI Taxonomy" id="79200"/>
    <lineage>
        <taxon>Eukaryota</taxon>
        <taxon>Viridiplantae</taxon>
        <taxon>Streptophyta</taxon>
        <taxon>Embryophyta</taxon>
        <taxon>Tracheophyta</taxon>
        <taxon>Spermatophyta</taxon>
        <taxon>Magnoliopsida</taxon>
        <taxon>eudicotyledons</taxon>
        <taxon>Gunneridae</taxon>
        <taxon>Pentapetalae</taxon>
        <taxon>asterids</taxon>
        <taxon>campanulids</taxon>
        <taxon>Apiales</taxon>
        <taxon>Apiaceae</taxon>
        <taxon>Apioideae</taxon>
        <taxon>Scandiceae</taxon>
        <taxon>Daucinae</taxon>
        <taxon>Daucus</taxon>
        <taxon>Daucus sect. Daucus</taxon>
    </lineage>
</organism>
<name>A0A175YBE5_DAUCS</name>
<keyword evidence="2" id="KW-1185">Reference proteome</keyword>
<dbReference type="Gramene" id="KZM80142">
    <property type="protein sequence ID" value="KZM80142"/>
    <property type="gene ID" value="DCAR_000186"/>
</dbReference>
<accession>A0A175YBE5</accession>
<dbReference type="AlphaFoldDB" id="A0A175YBE5"/>
<dbReference type="Proteomes" id="UP000077755">
    <property type="component" value="Chromosome 2"/>
</dbReference>
<reference evidence="1" key="2">
    <citation type="submission" date="2022-03" db="EMBL/GenBank/DDBJ databases">
        <title>Draft title - Genomic analysis of global carrot germplasm unveils the trajectory of domestication and the origin of high carotenoid orange carrot.</title>
        <authorList>
            <person name="Iorizzo M."/>
            <person name="Ellison S."/>
            <person name="Senalik D."/>
            <person name="Macko-Podgorni A."/>
            <person name="Grzebelus D."/>
            <person name="Bostan H."/>
            <person name="Rolling W."/>
            <person name="Curaba J."/>
            <person name="Simon P."/>
        </authorList>
    </citation>
    <scope>NUCLEOTIDE SEQUENCE</scope>
    <source>
        <tissue evidence="1">Leaf</tissue>
    </source>
</reference>
<protein>
    <submittedName>
        <fullName evidence="1">Uncharacterized protein</fullName>
    </submittedName>
</protein>